<evidence type="ECO:0000313" key="1">
    <source>
        <dbReference type="EMBL" id="BCY24615.1"/>
    </source>
</evidence>
<protein>
    <submittedName>
        <fullName evidence="1">Uncharacterized protein</fullName>
    </submittedName>
</protein>
<name>A0AAD1KPG5_9ACTN</name>
<sequence length="65" mass="7132">MFRHALRGVDERGRAYCVTSGARLGEMAKPEVSAAGVRSHAAWTLVWYCGTGWYDALSLKEPCAD</sequence>
<gene>
    <name evidence="1" type="ORF">KB1_06050</name>
</gene>
<evidence type="ECO:0000313" key="2">
    <source>
        <dbReference type="Proteomes" id="UP000825072"/>
    </source>
</evidence>
<dbReference type="AlphaFoldDB" id="A0AAD1KPG5"/>
<proteinExistence type="predicted"/>
<organism evidence="1 2">
    <name type="scientific">Cutibacterium modestum</name>
    <dbReference type="NCBI Taxonomy" id="2559073"/>
    <lineage>
        <taxon>Bacteria</taxon>
        <taxon>Bacillati</taxon>
        <taxon>Actinomycetota</taxon>
        <taxon>Actinomycetes</taxon>
        <taxon>Propionibacteriales</taxon>
        <taxon>Propionibacteriaceae</taxon>
        <taxon>Cutibacterium</taxon>
    </lineage>
</organism>
<accession>A0AAD1KPG5</accession>
<dbReference type="EMBL" id="AP024747">
    <property type="protein sequence ID" value="BCY24615.1"/>
    <property type="molecule type" value="Genomic_DNA"/>
</dbReference>
<reference evidence="1" key="1">
    <citation type="submission" date="2021-06" db="EMBL/GenBank/DDBJ databases">
        <title>Genome sequence of Cutibacterium modestum strain KB17-24694.</title>
        <authorList>
            <person name="Dekio I."/>
            <person name="Asahina A."/>
            <person name="Nishida M."/>
        </authorList>
    </citation>
    <scope>NUCLEOTIDE SEQUENCE</scope>
    <source>
        <strain evidence="1">KB17-24694</strain>
    </source>
</reference>
<dbReference type="Proteomes" id="UP000825072">
    <property type="component" value="Chromosome 1"/>
</dbReference>